<organism evidence="2 3">
    <name type="scientific">Parelaphostrongylus tenuis</name>
    <name type="common">Meningeal worm</name>
    <dbReference type="NCBI Taxonomy" id="148309"/>
    <lineage>
        <taxon>Eukaryota</taxon>
        <taxon>Metazoa</taxon>
        <taxon>Ecdysozoa</taxon>
        <taxon>Nematoda</taxon>
        <taxon>Chromadorea</taxon>
        <taxon>Rhabditida</taxon>
        <taxon>Rhabditina</taxon>
        <taxon>Rhabditomorpha</taxon>
        <taxon>Strongyloidea</taxon>
        <taxon>Metastrongylidae</taxon>
        <taxon>Parelaphostrongylus</taxon>
    </lineage>
</organism>
<keyword evidence="3" id="KW-1185">Reference proteome</keyword>
<dbReference type="InterPro" id="IPR011333">
    <property type="entry name" value="SKP1/BTB/POZ_sf"/>
</dbReference>
<dbReference type="SUPFAM" id="SSF54695">
    <property type="entry name" value="POZ domain"/>
    <property type="match status" value="1"/>
</dbReference>
<name>A0AAD5RAY1_PARTN</name>
<reference evidence="2" key="1">
    <citation type="submission" date="2021-06" db="EMBL/GenBank/DDBJ databases">
        <title>Parelaphostrongylus tenuis whole genome reference sequence.</title>
        <authorList>
            <person name="Garwood T.J."/>
            <person name="Larsen P.A."/>
            <person name="Fountain-Jones N.M."/>
            <person name="Garbe J.R."/>
            <person name="Macchietto M.G."/>
            <person name="Kania S.A."/>
            <person name="Gerhold R.W."/>
            <person name="Richards J.E."/>
            <person name="Wolf T.M."/>
        </authorList>
    </citation>
    <scope>NUCLEOTIDE SEQUENCE</scope>
    <source>
        <strain evidence="2">MNPRO001-30</strain>
        <tissue evidence="2">Meninges</tissue>
    </source>
</reference>
<dbReference type="Proteomes" id="UP001196413">
    <property type="component" value="Unassembled WGS sequence"/>
</dbReference>
<proteinExistence type="predicted"/>
<dbReference type="InterPro" id="IPR016073">
    <property type="entry name" value="Skp1_comp_POZ"/>
</dbReference>
<protein>
    <recommendedName>
        <fullName evidence="1">SKP1 component POZ domain-containing protein</fullName>
    </recommendedName>
</protein>
<dbReference type="Pfam" id="PF03931">
    <property type="entry name" value="Skp1_POZ"/>
    <property type="match status" value="1"/>
</dbReference>
<evidence type="ECO:0000313" key="3">
    <source>
        <dbReference type="Proteomes" id="UP001196413"/>
    </source>
</evidence>
<sequence>MERKNDNEDKLTMSTDSTNAAVVKLATNDGANLEAPVDVLRLSRAINSMLQDLGIENESNDQSLRP</sequence>
<feature type="domain" description="SKP1 component POZ" evidence="1">
    <location>
        <begin position="22"/>
        <end position="58"/>
    </location>
</feature>
<comment type="caution">
    <text evidence="2">The sequence shown here is derived from an EMBL/GenBank/DDBJ whole genome shotgun (WGS) entry which is preliminary data.</text>
</comment>
<dbReference type="EMBL" id="JAHQIW010007160">
    <property type="protein sequence ID" value="KAJ1372588.1"/>
    <property type="molecule type" value="Genomic_DNA"/>
</dbReference>
<evidence type="ECO:0000313" key="2">
    <source>
        <dbReference type="EMBL" id="KAJ1372588.1"/>
    </source>
</evidence>
<dbReference type="AlphaFoldDB" id="A0AAD5RAY1"/>
<accession>A0AAD5RAY1</accession>
<gene>
    <name evidence="2" type="ORF">KIN20_034779</name>
</gene>
<dbReference type="GO" id="GO:0006511">
    <property type="term" value="P:ubiquitin-dependent protein catabolic process"/>
    <property type="evidence" value="ECO:0007669"/>
    <property type="project" value="InterPro"/>
</dbReference>
<evidence type="ECO:0000259" key="1">
    <source>
        <dbReference type="Pfam" id="PF03931"/>
    </source>
</evidence>